<evidence type="ECO:0000256" key="5">
    <source>
        <dbReference type="ARBA" id="ARBA00022826"/>
    </source>
</evidence>
<sequence>MDGALCGQGQQAAAASGGSKTDTGVHGAAPNPWEGRSSGWVHDAANDTQGARTGSGCAVAEGFEHTSGPELHGADASAADVQLDLPDSPRRPFPQQQHQPGFGSGLRHISLPSMSNHSAPNIGSSTNWEQPAGLPPRSSHPQHPRKREELQGSSTIPFGTRSSIPCAPSSNLALNQQQQQQQQQRHQQQQNRPVGPVSPFQIQQPAQLLQGILHIPACLRSSSCQPEGEPRVLQPRASCSSMHSQFLPDNDAPSSADMEHTTKDGAESANVTSRKGNVRFGPTVTSDSSFPFLVHRSERSSISGSGRPSRTKQQDPQQIELVARCNSISEQASLMQRFTKAQTLKLVKSVKDVNSSRDCKDIILIIGDSCFHYLNDLVASIRGVRRSPLAAAVDLARKQRIEEDKKQAKDRFCMQDTIAEEGLREQGTQANLSRSAGQMPAAPSRTWDGARLEQRKEGRERELCKAPIIIMDPVGPNSAQMIHMTELENVSLLLGNPSHPKDLGKLGLTTGSRVRALVLPYVADLDESAVTGYKMSQADAHTLTNCSNLRQYCTLIGANLEIVTEALSFVNVSYLLPLCINGPPYDHGTEEEDPMDNLDSLDSLVRMGSQAHGALPLVHKTSSTQQVFSHRSSMDFGPNSERLAGAPSAPSGPEPSSSKGPRGASEMRLKRKQKHDKVLRPDLGATVLPKHLPSKLRSLAPRQQLNQKVEEYVGRLLADIPALAPALATGHIYTASTVDKLFCMILFSPLLIQIITKMLGVWDCEEIDEGDVDILPYAISLMTKGSQAANQGQSSSGLGQDQLLQREVRRLQLRQQMLSRKREEEQLYSNESIRESPSQRQTDEGHTQEPTSAHKPRIHLVSVACFGSARTVTKLGLQDHVGLPHTWGDLFLSWAPRKLLPIGLYRRDPQTKFPYVYTSPTKATTLRSTDMVYVLASSFDLP</sequence>
<feature type="compositionally biased region" description="Basic and acidic residues" evidence="11">
    <location>
        <begin position="257"/>
        <end position="266"/>
    </location>
</feature>
<evidence type="ECO:0000256" key="1">
    <source>
        <dbReference type="ARBA" id="ARBA00004141"/>
    </source>
</evidence>
<evidence type="ECO:0000256" key="9">
    <source>
        <dbReference type="ARBA" id="ARBA00023136"/>
    </source>
</evidence>
<feature type="compositionally biased region" description="Polar residues" evidence="11">
    <location>
        <begin position="151"/>
        <end position="175"/>
    </location>
</feature>
<keyword evidence="9" id="KW-0472">Membrane</keyword>
<feature type="compositionally biased region" description="Polar residues" evidence="11">
    <location>
        <begin position="426"/>
        <end position="436"/>
    </location>
</feature>
<feature type="region of interest" description="Disordered" evidence="11">
    <location>
        <begin position="84"/>
        <end position="199"/>
    </location>
</feature>
<name>A0A7S3R6U0_DUNTE</name>
<dbReference type="PANTHER" id="PTHR10027">
    <property type="entry name" value="CALCIUM-ACTIVATED POTASSIUM CHANNEL ALPHA CHAIN"/>
    <property type="match status" value="1"/>
</dbReference>
<feature type="compositionally biased region" description="Low complexity" evidence="11">
    <location>
        <begin position="644"/>
        <end position="661"/>
    </location>
</feature>
<keyword evidence="7" id="KW-1133">Transmembrane helix</keyword>
<dbReference type="GO" id="GO:0005267">
    <property type="term" value="F:potassium channel activity"/>
    <property type="evidence" value="ECO:0007669"/>
    <property type="project" value="UniProtKB-KW"/>
</dbReference>
<feature type="compositionally biased region" description="Polar residues" evidence="11">
    <location>
        <begin position="620"/>
        <end position="631"/>
    </location>
</feature>
<dbReference type="InterPro" id="IPR047871">
    <property type="entry name" value="K_chnl_Slo-like"/>
</dbReference>
<feature type="region of interest" description="Disordered" evidence="11">
    <location>
        <begin position="1"/>
        <end position="55"/>
    </location>
</feature>
<keyword evidence="3" id="KW-0633">Potassium transport</keyword>
<keyword evidence="6" id="KW-0630">Potassium</keyword>
<feature type="compositionally biased region" description="Low complexity" evidence="11">
    <location>
        <begin position="176"/>
        <end position="190"/>
    </location>
</feature>
<evidence type="ECO:0000256" key="4">
    <source>
        <dbReference type="ARBA" id="ARBA00022692"/>
    </source>
</evidence>
<gene>
    <name evidence="12" type="ORF">DTER00134_LOCUS19545</name>
</gene>
<evidence type="ECO:0000256" key="6">
    <source>
        <dbReference type="ARBA" id="ARBA00022958"/>
    </source>
</evidence>
<feature type="region of interest" description="Disordered" evidence="11">
    <location>
        <begin position="822"/>
        <end position="854"/>
    </location>
</feature>
<dbReference type="AlphaFoldDB" id="A0A7S3R6U0"/>
<feature type="region of interest" description="Disordered" evidence="11">
    <location>
        <begin position="223"/>
        <end position="280"/>
    </location>
</feature>
<protein>
    <submittedName>
        <fullName evidence="12">Uncharacterized protein</fullName>
    </submittedName>
</protein>
<dbReference type="GO" id="GO:0016020">
    <property type="term" value="C:membrane"/>
    <property type="evidence" value="ECO:0007669"/>
    <property type="project" value="UniProtKB-SubCell"/>
</dbReference>
<feature type="region of interest" description="Disordered" evidence="11">
    <location>
        <begin position="424"/>
        <end position="449"/>
    </location>
</feature>
<feature type="compositionally biased region" description="Polar residues" evidence="11">
    <location>
        <begin position="112"/>
        <end position="129"/>
    </location>
</feature>
<feature type="region of interest" description="Disordered" evidence="11">
    <location>
        <begin position="619"/>
        <end position="682"/>
    </location>
</feature>
<comment type="subcellular location">
    <subcellularLocation>
        <location evidence="1">Membrane</location>
        <topology evidence="1">Multi-pass membrane protein</topology>
    </subcellularLocation>
</comment>
<dbReference type="EMBL" id="HBIP01032116">
    <property type="protein sequence ID" value="CAE0504472.1"/>
    <property type="molecule type" value="Transcribed_RNA"/>
</dbReference>
<keyword evidence="5" id="KW-0631">Potassium channel</keyword>
<feature type="compositionally biased region" description="Low complexity" evidence="11">
    <location>
        <begin position="7"/>
        <end position="19"/>
    </location>
</feature>
<reference evidence="12" key="1">
    <citation type="submission" date="2021-01" db="EMBL/GenBank/DDBJ databases">
        <authorList>
            <person name="Corre E."/>
            <person name="Pelletier E."/>
            <person name="Niang G."/>
            <person name="Scheremetjew M."/>
            <person name="Finn R."/>
            <person name="Kale V."/>
            <person name="Holt S."/>
            <person name="Cochrane G."/>
            <person name="Meng A."/>
            <person name="Brown T."/>
            <person name="Cohen L."/>
        </authorList>
    </citation>
    <scope>NUCLEOTIDE SEQUENCE</scope>
    <source>
        <strain evidence="12">CCMP1320</strain>
    </source>
</reference>
<keyword evidence="2" id="KW-0813">Transport</keyword>
<keyword evidence="8" id="KW-0406">Ion transport</keyword>
<proteinExistence type="predicted"/>
<evidence type="ECO:0000256" key="10">
    <source>
        <dbReference type="ARBA" id="ARBA00023303"/>
    </source>
</evidence>
<dbReference type="PANTHER" id="PTHR10027:SF10">
    <property type="entry name" value="SLOWPOKE 2, ISOFORM D"/>
    <property type="match status" value="1"/>
</dbReference>
<organism evidence="12">
    <name type="scientific">Dunaliella tertiolecta</name>
    <name type="common">Green alga</name>
    <dbReference type="NCBI Taxonomy" id="3047"/>
    <lineage>
        <taxon>Eukaryota</taxon>
        <taxon>Viridiplantae</taxon>
        <taxon>Chlorophyta</taxon>
        <taxon>core chlorophytes</taxon>
        <taxon>Chlorophyceae</taxon>
        <taxon>CS clade</taxon>
        <taxon>Chlamydomonadales</taxon>
        <taxon>Dunaliellaceae</taxon>
        <taxon>Dunaliella</taxon>
    </lineage>
</organism>
<evidence type="ECO:0000256" key="11">
    <source>
        <dbReference type="SAM" id="MobiDB-lite"/>
    </source>
</evidence>
<feature type="region of interest" description="Disordered" evidence="11">
    <location>
        <begin position="297"/>
        <end position="317"/>
    </location>
</feature>
<evidence type="ECO:0000313" key="12">
    <source>
        <dbReference type="EMBL" id="CAE0504472.1"/>
    </source>
</evidence>
<keyword evidence="10" id="KW-0407">Ion channel</keyword>
<evidence type="ECO:0000256" key="7">
    <source>
        <dbReference type="ARBA" id="ARBA00022989"/>
    </source>
</evidence>
<keyword evidence="4" id="KW-0812">Transmembrane</keyword>
<evidence type="ECO:0000256" key="3">
    <source>
        <dbReference type="ARBA" id="ARBA00022538"/>
    </source>
</evidence>
<accession>A0A7S3R6U0</accession>
<evidence type="ECO:0000256" key="8">
    <source>
        <dbReference type="ARBA" id="ARBA00023065"/>
    </source>
</evidence>
<feature type="compositionally biased region" description="Polar residues" evidence="11">
    <location>
        <begin position="827"/>
        <end position="840"/>
    </location>
</feature>
<evidence type="ECO:0000256" key="2">
    <source>
        <dbReference type="ARBA" id="ARBA00022448"/>
    </source>
</evidence>